<protein>
    <submittedName>
        <fullName evidence="3">Polysaccharide deacetylase</fullName>
    </submittedName>
</protein>
<dbReference type="InterPro" id="IPR011330">
    <property type="entry name" value="Glyco_hydro/deAcase_b/a-brl"/>
</dbReference>
<dbReference type="AlphaFoldDB" id="A0A246RQ88"/>
<feature type="compositionally biased region" description="Low complexity" evidence="1">
    <location>
        <begin position="62"/>
        <end position="92"/>
    </location>
</feature>
<dbReference type="Pfam" id="PF01522">
    <property type="entry name" value="Polysacc_deac_1"/>
    <property type="match status" value="1"/>
</dbReference>
<name>A0A246RQ88_9ACTN</name>
<dbReference type="InterPro" id="IPR050248">
    <property type="entry name" value="Polysacc_deacetylase_ArnD"/>
</dbReference>
<proteinExistence type="predicted"/>
<sequence>MRTRSTGGTIGIVTLVLAALLGSAYALGRSMTPTPPRQPLGAAAQVDGAQYGEQPADPAAPPATTDGARPDGATPAGTPTAGADPDAPQPASGGDGPFGSHASTGTGEVALTFDDGPDPTYTPQVLEVLRTYGVKATFCVVGENAQDHPDLIRAIVADGHTLCNHSWQHDVLLGKRSPALIRADLLRTNDAIHAAVPDAPVSYFRQPGGAWTYPVVSVAEGLGMTPLHWTVDPNDWQVPGAAKITATVSRDTGPGAIVLMHDAGGDRQGTVDALRRLLPDLTGRFRLEALPPGGAN</sequence>
<dbReference type="InterPro" id="IPR002509">
    <property type="entry name" value="NODB_dom"/>
</dbReference>
<dbReference type="PROSITE" id="PS51677">
    <property type="entry name" value="NODB"/>
    <property type="match status" value="1"/>
</dbReference>
<accession>A0A246RQ88</accession>
<reference evidence="3 4" key="1">
    <citation type="submission" date="2017-03" db="EMBL/GenBank/DDBJ databases">
        <title>Whole genome sequence of Micromonospora wenchangensis, isolated from mangrove soil.</title>
        <authorList>
            <person name="Yang H."/>
        </authorList>
    </citation>
    <scope>NUCLEOTIDE SEQUENCE [LARGE SCALE GENOMIC DNA]</scope>
    <source>
        <strain evidence="3 4">CCTCC AA 2012002</strain>
    </source>
</reference>
<evidence type="ECO:0000259" key="2">
    <source>
        <dbReference type="PROSITE" id="PS51677"/>
    </source>
</evidence>
<dbReference type="PANTHER" id="PTHR10587">
    <property type="entry name" value="GLYCOSYL TRANSFERASE-RELATED"/>
    <property type="match status" value="1"/>
</dbReference>
<evidence type="ECO:0000313" key="4">
    <source>
        <dbReference type="Proteomes" id="UP000197174"/>
    </source>
</evidence>
<dbReference type="SUPFAM" id="SSF88713">
    <property type="entry name" value="Glycoside hydrolase/deacetylase"/>
    <property type="match status" value="1"/>
</dbReference>
<dbReference type="GO" id="GO:0016810">
    <property type="term" value="F:hydrolase activity, acting on carbon-nitrogen (but not peptide) bonds"/>
    <property type="evidence" value="ECO:0007669"/>
    <property type="project" value="InterPro"/>
</dbReference>
<dbReference type="PANTHER" id="PTHR10587:SF137">
    <property type="entry name" value="4-DEOXY-4-FORMAMIDO-L-ARABINOSE-PHOSPHOUNDECAPRENOL DEFORMYLASE ARND-RELATED"/>
    <property type="match status" value="1"/>
</dbReference>
<comment type="caution">
    <text evidence="3">The sequence shown here is derived from an EMBL/GenBank/DDBJ whole genome shotgun (WGS) entry which is preliminary data.</text>
</comment>
<dbReference type="Proteomes" id="UP000197174">
    <property type="component" value="Unassembled WGS sequence"/>
</dbReference>
<feature type="domain" description="NodB homology" evidence="2">
    <location>
        <begin position="107"/>
        <end position="290"/>
    </location>
</feature>
<dbReference type="Gene3D" id="3.20.20.370">
    <property type="entry name" value="Glycoside hydrolase/deacetylase"/>
    <property type="match status" value="1"/>
</dbReference>
<dbReference type="GO" id="GO:0005975">
    <property type="term" value="P:carbohydrate metabolic process"/>
    <property type="evidence" value="ECO:0007669"/>
    <property type="project" value="InterPro"/>
</dbReference>
<dbReference type="RefSeq" id="WP_088643272.1">
    <property type="nucleotide sequence ID" value="NZ_CBDRBW010000012.1"/>
</dbReference>
<organism evidence="3 4">
    <name type="scientific">Micromonospora wenchangensis</name>
    <dbReference type="NCBI Taxonomy" id="1185415"/>
    <lineage>
        <taxon>Bacteria</taxon>
        <taxon>Bacillati</taxon>
        <taxon>Actinomycetota</taxon>
        <taxon>Actinomycetes</taxon>
        <taxon>Micromonosporales</taxon>
        <taxon>Micromonosporaceae</taxon>
        <taxon>Micromonospora</taxon>
    </lineage>
</organism>
<evidence type="ECO:0000256" key="1">
    <source>
        <dbReference type="SAM" id="MobiDB-lite"/>
    </source>
</evidence>
<dbReference type="EMBL" id="MZMV01000010">
    <property type="protein sequence ID" value="OWV09914.1"/>
    <property type="molecule type" value="Genomic_DNA"/>
</dbReference>
<evidence type="ECO:0000313" key="3">
    <source>
        <dbReference type="EMBL" id="OWV09914.1"/>
    </source>
</evidence>
<dbReference type="OrthoDB" id="3864432at2"/>
<gene>
    <name evidence="3" type="ORF">B5D80_08100</name>
</gene>
<feature type="region of interest" description="Disordered" evidence="1">
    <location>
        <begin position="52"/>
        <end position="118"/>
    </location>
</feature>
<dbReference type="CDD" id="cd10917">
    <property type="entry name" value="CE4_NodB_like_6s_7s"/>
    <property type="match status" value="1"/>
</dbReference>
<keyword evidence="4" id="KW-1185">Reference proteome</keyword>